<evidence type="ECO:0000256" key="5">
    <source>
        <dbReference type="ARBA" id="ARBA00022741"/>
    </source>
</evidence>
<feature type="compositionally biased region" description="Basic and acidic residues" evidence="10">
    <location>
        <begin position="529"/>
        <end position="538"/>
    </location>
</feature>
<evidence type="ECO:0000256" key="2">
    <source>
        <dbReference type="ARBA" id="ARBA00008020"/>
    </source>
</evidence>
<dbReference type="InterPro" id="IPR012720">
    <property type="entry name" value="Chap_CCT_eta"/>
</dbReference>
<dbReference type="NCBIfam" id="NF041082">
    <property type="entry name" value="thermosome_alpha"/>
    <property type="match status" value="1"/>
</dbReference>
<comment type="similarity">
    <text evidence="2 9">Belongs to the TCP-1 chaperonin family.</text>
</comment>
<dbReference type="EMBL" id="CAJJDN010000003">
    <property type="protein sequence ID" value="CAD8048675.1"/>
    <property type="molecule type" value="Genomic_DNA"/>
</dbReference>
<feature type="region of interest" description="Disordered" evidence="10">
    <location>
        <begin position="529"/>
        <end position="553"/>
    </location>
</feature>
<dbReference type="InterPro" id="IPR053374">
    <property type="entry name" value="TCP-1_chaperonin"/>
</dbReference>
<evidence type="ECO:0000256" key="1">
    <source>
        <dbReference type="ARBA" id="ARBA00004496"/>
    </source>
</evidence>
<comment type="function">
    <text evidence="8 9">Molecular chaperone; assists the folding of proteins upon ATP hydrolysis. Known to play a role, in vitro, in the folding of actin and tubulin.</text>
</comment>
<evidence type="ECO:0000256" key="6">
    <source>
        <dbReference type="ARBA" id="ARBA00022840"/>
    </source>
</evidence>
<proteinExistence type="inferred from homology"/>
<comment type="caution">
    <text evidence="11">The sequence shown here is derived from an EMBL/GenBank/DDBJ whole genome shotgun (WGS) entry which is preliminary data.</text>
</comment>
<evidence type="ECO:0000256" key="4">
    <source>
        <dbReference type="ARBA" id="ARBA00022490"/>
    </source>
</evidence>
<dbReference type="PROSITE" id="PS00751">
    <property type="entry name" value="TCP1_2"/>
    <property type="match status" value="1"/>
</dbReference>
<keyword evidence="7 9" id="KW-0143">Chaperone</keyword>
<dbReference type="InterPro" id="IPR017998">
    <property type="entry name" value="Chaperone_TCP-1"/>
</dbReference>
<comment type="subcellular location">
    <subcellularLocation>
        <location evidence="1 9">Cytoplasm</location>
    </subcellularLocation>
</comment>
<dbReference type="AlphaFoldDB" id="A0A8S1K4E6"/>
<dbReference type="InterPro" id="IPR002423">
    <property type="entry name" value="Cpn60/GroEL/TCP-1"/>
</dbReference>
<dbReference type="FunFam" id="1.10.560.10:FF:000017">
    <property type="entry name" value="T-complex protein 1 subunit eta"/>
    <property type="match status" value="1"/>
</dbReference>
<evidence type="ECO:0000313" key="11">
    <source>
        <dbReference type="EMBL" id="CAD8048675.1"/>
    </source>
</evidence>
<protein>
    <recommendedName>
        <fullName evidence="9">T-complex protein 1 subunit eta</fullName>
        <shortName evidence="9">TCP-1-eta</shortName>
    </recommendedName>
    <alternativeName>
        <fullName evidence="9">CCT-eta</fullName>
    </alternativeName>
</protein>
<dbReference type="CDD" id="cd03340">
    <property type="entry name" value="TCP1_eta"/>
    <property type="match status" value="1"/>
</dbReference>
<dbReference type="FunFam" id="3.30.260.10:FF:000022">
    <property type="entry name" value="T-complex protein 1 subunit eta"/>
    <property type="match status" value="1"/>
</dbReference>
<evidence type="ECO:0000256" key="9">
    <source>
        <dbReference type="RuleBase" id="RU365042"/>
    </source>
</evidence>
<keyword evidence="12" id="KW-1185">Reference proteome</keyword>
<keyword evidence="4 9" id="KW-0963">Cytoplasm</keyword>
<evidence type="ECO:0000256" key="3">
    <source>
        <dbReference type="ARBA" id="ARBA00011531"/>
    </source>
</evidence>
<organism evidence="11 12">
    <name type="scientific">Paramecium sonneborni</name>
    <dbReference type="NCBI Taxonomy" id="65129"/>
    <lineage>
        <taxon>Eukaryota</taxon>
        <taxon>Sar</taxon>
        <taxon>Alveolata</taxon>
        <taxon>Ciliophora</taxon>
        <taxon>Intramacronucleata</taxon>
        <taxon>Oligohymenophorea</taxon>
        <taxon>Peniculida</taxon>
        <taxon>Parameciidae</taxon>
        <taxon>Paramecium</taxon>
    </lineage>
</organism>
<dbReference type="FunFam" id="3.50.7.10:FF:000006">
    <property type="entry name" value="T-complex protein 1 subunit eta"/>
    <property type="match status" value="1"/>
</dbReference>
<dbReference type="Proteomes" id="UP000692954">
    <property type="component" value="Unassembled WGS sequence"/>
</dbReference>
<dbReference type="GO" id="GO:0005524">
    <property type="term" value="F:ATP binding"/>
    <property type="evidence" value="ECO:0007669"/>
    <property type="project" value="UniProtKB-KW"/>
</dbReference>
<evidence type="ECO:0000256" key="7">
    <source>
        <dbReference type="ARBA" id="ARBA00023186"/>
    </source>
</evidence>
<reference evidence="11" key="1">
    <citation type="submission" date="2021-01" db="EMBL/GenBank/DDBJ databases">
        <authorList>
            <consortium name="Genoscope - CEA"/>
            <person name="William W."/>
        </authorList>
    </citation>
    <scope>NUCLEOTIDE SEQUENCE</scope>
</reference>
<dbReference type="GO" id="GO:0140662">
    <property type="term" value="F:ATP-dependent protein folding chaperone"/>
    <property type="evidence" value="ECO:0007669"/>
    <property type="project" value="InterPro"/>
</dbReference>
<dbReference type="NCBIfam" id="TIGR02345">
    <property type="entry name" value="chap_CCT_eta"/>
    <property type="match status" value="1"/>
</dbReference>
<keyword evidence="6 9" id="KW-0067">ATP-binding</keyword>
<dbReference type="InterPro" id="IPR002194">
    <property type="entry name" value="Chaperonin_TCP-1_CS"/>
</dbReference>
<sequence>MSQFLQPTILLLREGTDTSQGRAQIVSNINAVQAVADVVKSTLGPRGMDKMIQTGPKVTISNDGATILNLLEVVHPAARVLVDIAKSQDDEVGDGTTSTTLLAAELLKEAKPFIEEGIHPQIVIQGYRKALELALEKLEGFSINISRDSPEDKRNTLLKCAQTALNSKLLANTKQFFSELVVSAVEKLDPNILDRDLIGIKNVTGGSVTDSFLVDGVAFKKTFSYAGFEQQPKRFENPKICLLNLELELKSEKENAEIRIEKPEEYQQIVDAEWALIYEKLETIVKAGAQIVLSKLPIGDLATQYFADRNIFCAGRVAQEDLLRVQKATGGQVQTTVNGLNPETFGTCGLFEEVQVGAERYNLFKNCPQSRTATIVLRGGAEQFIQEAERSLNDAIMIVRRCFKANKIVAGGGAIELELSRYLRHYARSVTGKTQYIVNSYAKALEVIPRTIAENAGLNSIEIMNKLRQRHAQGGDEGRWYGVDINGQSGVCDTHSSFVWEPSLVKRNALCSATEAACAILSIDETVKNPKSDQDTKMKPKGQPGRPPMGMRR</sequence>
<accession>A0A8S1K4E6</accession>
<comment type="subunit">
    <text evidence="9">Heterooligomeric complex that forms two stacked rings.</text>
</comment>
<name>A0A8S1K4E6_9CILI</name>
<evidence type="ECO:0000313" key="12">
    <source>
        <dbReference type="Proteomes" id="UP000692954"/>
    </source>
</evidence>
<gene>
    <name evidence="11" type="ORF">PSON_ATCC_30995.1.T0030368</name>
</gene>
<dbReference type="Pfam" id="PF00118">
    <property type="entry name" value="Cpn60_TCP1"/>
    <property type="match status" value="1"/>
</dbReference>
<dbReference type="NCBIfam" id="NF041083">
    <property type="entry name" value="thermosome_beta"/>
    <property type="match status" value="1"/>
</dbReference>
<dbReference type="GO" id="GO:0005832">
    <property type="term" value="C:chaperonin-containing T-complex"/>
    <property type="evidence" value="ECO:0007669"/>
    <property type="project" value="UniProtKB-ARBA"/>
</dbReference>
<dbReference type="PROSITE" id="PS00995">
    <property type="entry name" value="TCP1_3"/>
    <property type="match status" value="1"/>
</dbReference>
<evidence type="ECO:0000256" key="10">
    <source>
        <dbReference type="SAM" id="MobiDB-lite"/>
    </source>
</evidence>
<dbReference type="PROSITE" id="PS00750">
    <property type="entry name" value="TCP1_1"/>
    <property type="match status" value="1"/>
</dbReference>
<comment type="subunit">
    <text evidence="3">Heterooligomeric complex of about 850 to 900 kDa that forms two stacked rings, 12 to 16 nm in diameter.</text>
</comment>
<dbReference type="OrthoDB" id="1935484at2759"/>
<evidence type="ECO:0000256" key="8">
    <source>
        <dbReference type="ARBA" id="ARBA00024677"/>
    </source>
</evidence>
<keyword evidence="5 9" id="KW-0547">Nucleotide-binding</keyword>
<dbReference type="GO" id="GO:0051082">
    <property type="term" value="F:unfolded protein binding"/>
    <property type="evidence" value="ECO:0007669"/>
    <property type="project" value="InterPro"/>
</dbReference>
<dbReference type="PANTHER" id="PTHR11353">
    <property type="entry name" value="CHAPERONIN"/>
    <property type="match status" value="1"/>
</dbReference>
<dbReference type="InterPro" id="IPR054827">
    <property type="entry name" value="thermosome_alpha"/>
</dbReference>
<dbReference type="GO" id="GO:0016887">
    <property type="term" value="F:ATP hydrolysis activity"/>
    <property type="evidence" value="ECO:0007669"/>
    <property type="project" value="InterPro"/>
</dbReference>